<reference evidence="3" key="1">
    <citation type="journal article" date="2015" name="PLoS Genet.">
        <title>The dynamic genome and transcriptome of the human fungal pathogen Blastomyces and close relative Emmonsia.</title>
        <authorList>
            <person name="Munoz J.F."/>
            <person name="Gauthier G.M."/>
            <person name="Desjardins C.A."/>
            <person name="Gallo J.E."/>
            <person name="Holder J."/>
            <person name="Sullivan T.D."/>
            <person name="Marty A.J."/>
            <person name="Carmen J.C."/>
            <person name="Chen Z."/>
            <person name="Ding L."/>
            <person name="Gujja S."/>
            <person name="Magrini V."/>
            <person name="Misas E."/>
            <person name="Mitreva M."/>
            <person name="Priest M."/>
            <person name="Saif S."/>
            <person name="Whiston E.A."/>
            <person name="Young S."/>
            <person name="Zeng Q."/>
            <person name="Goldman W.E."/>
            <person name="Mardis E.R."/>
            <person name="Taylor J.W."/>
            <person name="McEwen J.G."/>
            <person name="Clay O.K."/>
            <person name="Klein B.S."/>
            <person name="Cuomo C.A."/>
        </authorList>
    </citation>
    <scope>NUCLEOTIDE SEQUENCE [LARGE SCALE GENOMIC DNA]</scope>
    <source>
        <strain evidence="3">SLH14081</strain>
    </source>
</reference>
<proteinExistence type="predicted"/>
<feature type="region of interest" description="Disordered" evidence="1">
    <location>
        <begin position="1"/>
        <end position="26"/>
    </location>
</feature>
<dbReference type="EMBL" id="GG657451">
    <property type="protein sequence ID" value="OAT06552.1"/>
    <property type="molecule type" value="Genomic_DNA"/>
</dbReference>
<sequence>MPNANCSMRRLLSTSSDVKSSDNMSQQDKIMEIHSQVLKIIEILGQMSTILESIETQSKEQYDADLRASVKGNRDVARSI</sequence>
<keyword evidence="3" id="KW-1185">Reference proteome</keyword>
<dbReference type="VEuPathDB" id="FungiDB:BDBG_16648"/>
<evidence type="ECO:0000313" key="2">
    <source>
        <dbReference type="EMBL" id="OAT06552.1"/>
    </source>
</evidence>
<gene>
    <name evidence="2" type="ORF">BDBG_16648</name>
</gene>
<dbReference type="OrthoDB" id="4188089at2759"/>
<protein>
    <submittedName>
        <fullName evidence="2">Uncharacterized protein</fullName>
    </submittedName>
</protein>
<evidence type="ECO:0000313" key="3">
    <source>
        <dbReference type="Proteomes" id="UP000002038"/>
    </source>
</evidence>
<dbReference type="GeneID" id="42528699"/>
<dbReference type="KEGG" id="bgh:BDBG_16648"/>
<dbReference type="Proteomes" id="UP000002038">
    <property type="component" value="Unassembled WGS sequence"/>
</dbReference>
<dbReference type="AlphaFoldDB" id="A0A179UJC2"/>
<organism evidence="2 3">
    <name type="scientific">Blastomyces gilchristii (strain SLH14081)</name>
    <name type="common">Blastomyces dermatitidis</name>
    <dbReference type="NCBI Taxonomy" id="559298"/>
    <lineage>
        <taxon>Eukaryota</taxon>
        <taxon>Fungi</taxon>
        <taxon>Dikarya</taxon>
        <taxon>Ascomycota</taxon>
        <taxon>Pezizomycotina</taxon>
        <taxon>Eurotiomycetes</taxon>
        <taxon>Eurotiomycetidae</taxon>
        <taxon>Onygenales</taxon>
        <taxon>Ajellomycetaceae</taxon>
        <taxon>Blastomyces</taxon>
    </lineage>
</organism>
<accession>A0A179UJC2</accession>
<name>A0A179UJC2_BLAGS</name>
<evidence type="ECO:0000256" key="1">
    <source>
        <dbReference type="SAM" id="MobiDB-lite"/>
    </source>
</evidence>
<dbReference type="RefSeq" id="XP_031577280.1">
    <property type="nucleotide sequence ID" value="XM_031724557.1"/>
</dbReference>